<dbReference type="AlphaFoldDB" id="A0AA38FVF3"/>
<gene>
    <name evidence="2" type="ORF">KI387_026144</name>
</gene>
<evidence type="ECO:0000313" key="3">
    <source>
        <dbReference type="Proteomes" id="UP000824469"/>
    </source>
</evidence>
<organism evidence="2 3">
    <name type="scientific">Taxus chinensis</name>
    <name type="common">Chinese yew</name>
    <name type="synonym">Taxus wallichiana var. chinensis</name>
    <dbReference type="NCBI Taxonomy" id="29808"/>
    <lineage>
        <taxon>Eukaryota</taxon>
        <taxon>Viridiplantae</taxon>
        <taxon>Streptophyta</taxon>
        <taxon>Embryophyta</taxon>
        <taxon>Tracheophyta</taxon>
        <taxon>Spermatophyta</taxon>
        <taxon>Pinopsida</taxon>
        <taxon>Pinidae</taxon>
        <taxon>Conifers II</taxon>
        <taxon>Cupressales</taxon>
        <taxon>Taxaceae</taxon>
        <taxon>Taxus</taxon>
    </lineage>
</organism>
<keyword evidence="3" id="KW-1185">Reference proteome</keyword>
<comment type="caution">
    <text evidence="2">The sequence shown here is derived from an EMBL/GenBank/DDBJ whole genome shotgun (WGS) entry which is preliminary data.</text>
</comment>
<dbReference type="Proteomes" id="UP000824469">
    <property type="component" value="Unassembled WGS sequence"/>
</dbReference>
<evidence type="ECO:0000256" key="1">
    <source>
        <dbReference type="SAM" id="MobiDB-lite"/>
    </source>
</evidence>
<evidence type="ECO:0000313" key="2">
    <source>
        <dbReference type="EMBL" id="KAH9311109.1"/>
    </source>
</evidence>
<feature type="compositionally biased region" description="Acidic residues" evidence="1">
    <location>
        <begin position="30"/>
        <end position="41"/>
    </location>
</feature>
<reference evidence="2 3" key="1">
    <citation type="journal article" date="2021" name="Nat. Plants">
        <title>The Taxus genome provides insights into paclitaxel biosynthesis.</title>
        <authorList>
            <person name="Xiong X."/>
            <person name="Gou J."/>
            <person name="Liao Q."/>
            <person name="Li Y."/>
            <person name="Zhou Q."/>
            <person name="Bi G."/>
            <person name="Li C."/>
            <person name="Du R."/>
            <person name="Wang X."/>
            <person name="Sun T."/>
            <person name="Guo L."/>
            <person name="Liang H."/>
            <person name="Lu P."/>
            <person name="Wu Y."/>
            <person name="Zhang Z."/>
            <person name="Ro D.K."/>
            <person name="Shang Y."/>
            <person name="Huang S."/>
            <person name="Yan J."/>
        </authorList>
    </citation>
    <scope>NUCLEOTIDE SEQUENCE [LARGE SCALE GENOMIC DNA]</scope>
    <source>
        <strain evidence="2">Ta-2019</strain>
    </source>
</reference>
<feature type="region of interest" description="Disordered" evidence="1">
    <location>
        <begin position="29"/>
        <end position="50"/>
    </location>
</feature>
<accession>A0AA38FVF3</accession>
<feature type="non-terminal residue" evidence="2">
    <location>
        <position position="50"/>
    </location>
</feature>
<name>A0AA38FVF3_TAXCH</name>
<protein>
    <submittedName>
        <fullName evidence="2">Uncharacterized protein</fullName>
    </submittedName>
</protein>
<sequence>MKLDIEATLATNSKCDVVEEIDDEVKVIEVEEEETDSETSEPEVKEPEGE</sequence>
<proteinExistence type="predicted"/>
<dbReference type="EMBL" id="JAHRHJ020000006">
    <property type="protein sequence ID" value="KAH9311109.1"/>
    <property type="molecule type" value="Genomic_DNA"/>
</dbReference>